<comment type="similarity">
    <text evidence="1">Belongs to the Fmt family.</text>
</comment>
<dbReference type="PANTHER" id="PTHR11138">
    <property type="entry name" value="METHIONYL-TRNA FORMYLTRANSFERASE"/>
    <property type="match status" value="1"/>
</dbReference>
<keyword evidence="3" id="KW-0808">Transferase</keyword>
<dbReference type="PANTHER" id="PTHR11138:SF5">
    <property type="entry name" value="METHIONYL-TRNA FORMYLTRANSFERASE, MITOCHONDRIAL"/>
    <property type="match status" value="1"/>
</dbReference>
<evidence type="ECO:0000313" key="7">
    <source>
        <dbReference type="EMBL" id="OGG02945.1"/>
    </source>
</evidence>
<dbReference type="SUPFAM" id="SSF53328">
    <property type="entry name" value="Formyltransferase"/>
    <property type="match status" value="1"/>
</dbReference>
<evidence type="ECO:0000256" key="2">
    <source>
        <dbReference type="ARBA" id="ARBA00012261"/>
    </source>
</evidence>
<evidence type="ECO:0000256" key="4">
    <source>
        <dbReference type="ARBA" id="ARBA00022917"/>
    </source>
</evidence>
<feature type="domain" description="Formyl transferase C-terminal" evidence="6">
    <location>
        <begin position="252"/>
        <end position="290"/>
    </location>
</feature>
<dbReference type="Pfam" id="PF02911">
    <property type="entry name" value="Formyl_trans_C"/>
    <property type="match status" value="1"/>
</dbReference>
<dbReference type="InterPro" id="IPR041711">
    <property type="entry name" value="Met-tRNA-FMT_N"/>
</dbReference>
<name>A0A1F5YS53_9BACT</name>
<evidence type="ECO:0000313" key="8">
    <source>
        <dbReference type="Proteomes" id="UP000176665"/>
    </source>
</evidence>
<dbReference type="CDD" id="cd08646">
    <property type="entry name" value="FMT_core_Met-tRNA-FMT_N"/>
    <property type="match status" value="1"/>
</dbReference>
<dbReference type="Proteomes" id="UP000176665">
    <property type="component" value="Unassembled WGS sequence"/>
</dbReference>
<comment type="caution">
    <text evidence="7">The sequence shown here is derived from an EMBL/GenBank/DDBJ whole genome shotgun (WGS) entry which is preliminary data.</text>
</comment>
<dbReference type="EC" id="2.1.2.9" evidence="2"/>
<dbReference type="GO" id="GO:0005829">
    <property type="term" value="C:cytosol"/>
    <property type="evidence" value="ECO:0007669"/>
    <property type="project" value="TreeGrafter"/>
</dbReference>
<protein>
    <recommendedName>
        <fullName evidence="2">methionyl-tRNA formyltransferase</fullName>
        <ecNumber evidence="2">2.1.2.9</ecNumber>
    </recommendedName>
</protein>
<dbReference type="GO" id="GO:0004479">
    <property type="term" value="F:methionyl-tRNA formyltransferase activity"/>
    <property type="evidence" value="ECO:0007669"/>
    <property type="project" value="UniProtKB-EC"/>
</dbReference>
<dbReference type="AlphaFoldDB" id="A0A1F5YS53"/>
<feature type="domain" description="Formyl transferase N-terminal" evidence="5">
    <location>
        <begin position="5"/>
        <end position="172"/>
    </location>
</feature>
<dbReference type="InterPro" id="IPR002376">
    <property type="entry name" value="Formyl_transf_N"/>
</dbReference>
<keyword evidence="4" id="KW-0648">Protein biosynthesis</keyword>
<organism evidence="7 8">
    <name type="scientific">Candidatus Gottesmanbacteria bacterium RBG_16_37_8</name>
    <dbReference type="NCBI Taxonomy" id="1798371"/>
    <lineage>
        <taxon>Bacteria</taxon>
        <taxon>Candidatus Gottesmaniibacteriota</taxon>
    </lineage>
</organism>
<dbReference type="CDD" id="cd08704">
    <property type="entry name" value="Met_tRNA_FMT_C"/>
    <property type="match status" value="1"/>
</dbReference>
<dbReference type="SUPFAM" id="SSF50486">
    <property type="entry name" value="FMT C-terminal domain-like"/>
    <property type="match status" value="1"/>
</dbReference>
<evidence type="ECO:0000256" key="1">
    <source>
        <dbReference type="ARBA" id="ARBA00010699"/>
    </source>
</evidence>
<dbReference type="EMBL" id="MFJA01000045">
    <property type="protein sequence ID" value="OGG02945.1"/>
    <property type="molecule type" value="Genomic_DNA"/>
</dbReference>
<dbReference type="Gene3D" id="3.40.50.12230">
    <property type="match status" value="1"/>
</dbReference>
<accession>A0A1F5YS53</accession>
<dbReference type="Pfam" id="PF00551">
    <property type="entry name" value="Formyl_trans_N"/>
    <property type="match status" value="1"/>
</dbReference>
<sequence length="330" mass="37474">MKKNLIFFGSSQFCLPVIESLHKNFNLSAVITQPDKQLGREQKLTANPVKIIARKNNIPVFTPHNVAQLLGLKIQLSTFKPDLAVVADYGLIIPKKIYALPKFQSINIHFSRLPEFRGPSPVQYTILYGLDKAFVSVIKLAEKVDSGDIIWQKNYPKLNPQSETSSSLYQKLFSAIASDLTSFVHDYLSGKLIPVRQNDDEITSTYKLDRQNGYLPWLYFRKAFLNQPLTLNKKEFPKDSAIYEAMAKSVNPAQTIERAVRAFHPWPGVWTILPNYKRLKIITAHLDNQKLVPDVVQLEGKKEVAFKQFLEGYPEFHLLPASSKAAKSSL</sequence>
<evidence type="ECO:0000256" key="3">
    <source>
        <dbReference type="ARBA" id="ARBA00022679"/>
    </source>
</evidence>
<evidence type="ECO:0000259" key="6">
    <source>
        <dbReference type="Pfam" id="PF02911"/>
    </source>
</evidence>
<dbReference type="InterPro" id="IPR036477">
    <property type="entry name" value="Formyl_transf_N_sf"/>
</dbReference>
<dbReference type="STRING" id="1798371.A2W14_02085"/>
<dbReference type="InterPro" id="IPR044135">
    <property type="entry name" value="Met-tRNA-FMT_C"/>
</dbReference>
<gene>
    <name evidence="7" type="ORF">A2W14_02085</name>
</gene>
<reference evidence="7 8" key="1">
    <citation type="journal article" date="2016" name="Nat. Commun.">
        <title>Thousands of microbial genomes shed light on interconnected biogeochemical processes in an aquifer system.</title>
        <authorList>
            <person name="Anantharaman K."/>
            <person name="Brown C.T."/>
            <person name="Hug L.A."/>
            <person name="Sharon I."/>
            <person name="Castelle C.J."/>
            <person name="Probst A.J."/>
            <person name="Thomas B.C."/>
            <person name="Singh A."/>
            <person name="Wilkins M.J."/>
            <person name="Karaoz U."/>
            <person name="Brodie E.L."/>
            <person name="Williams K.H."/>
            <person name="Hubbard S.S."/>
            <person name="Banfield J.F."/>
        </authorList>
    </citation>
    <scope>NUCLEOTIDE SEQUENCE [LARGE SCALE GENOMIC DNA]</scope>
</reference>
<dbReference type="InterPro" id="IPR011034">
    <property type="entry name" value="Formyl_transferase-like_C_sf"/>
</dbReference>
<evidence type="ECO:0000259" key="5">
    <source>
        <dbReference type="Pfam" id="PF00551"/>
    </source>
</evidence>
<dbReference type="InterPro" id="IPR005793">
    <property type="entry name" value="Formyl_trans_C"/>
</dbReference>
<proteinExistence type="inferred from homology"/>